<organism evidence="4">
    <name type="scientific">uncultured Gemmatimonadaceae bacterium</name>
    <dbReference type="NCBI Taxonomy" id="246130"/>
    <lineage>
        <taxon>Bacteria</taxon>
        <taxon>Pseudomonadati</taxon>
        <taxon>Gemmatimonadota</taxon>
        <taxon>Gemmatimonadia</taxon>
        <taxon>Gemmatimonadales</taxon>
        <taxon>Gemmatimonadaceae</taxon>
        <taxon>environmental samples</taxon>
    </lineage>
</organism>
<comment type="similarity">
    <text evidence="1">Belongs to the AB hydrolase superfamily. AB hydrolase 2 family.</text>
</comment>
<dbReference type="PANTHER" id="PTHR10655">
    <property type="entry name" value="LYSOPHOSPHOLIPASE-RELATED"/>
    <property type="match status" value="1"/>
</dbReference>
<evidence type="ECO:0000259" key="3">
    <source>
        <dbReference type="Pfam" id="PF02230"/>
    </source>
</evidence>
<keyword evidence="2 4" id="KW-0378">Hydrolase</keyword>
<feature type="domain" description="Phospholipase/carboxylesterase/thioesterase" evidence="3">
    <location>
        <begin position="96"/>
        <end position="215"/>
    </location>
</feature>
<reference evidence="4" key="1">
    <citation type="submission" date="2020-02" db="EMBL/GenBank/DDBJ databases">
        <authorList>
            <person name="Meier V. D."/>
        </authorList>
    </citation>
    <scope>NUCLEOTIDE SEQUENCE</scope>
    <source>
        <strain evidence="4">AVDCRST_MAG40</strain>
    </source>
</reference>
<dbReference type="EC" id="3.1.1.1" evidence="4"/>
<proteinExistence type="inferred from homology"/>
<dbReference type="GO" id="GO:0106435">
    <property type="term" value="F:carboxylesterase activity"/>
    <property type="evidence" value="ECO:0007669"/>
    <property type="project" value="UniProtKB-EC"/>
</dbReference>
<dbReference type="SUPFAM" id="SSF53474">
    <property type="entry name" value="alpha/beta-Hydrolases"/>
    <property type="match status" value="1"/>
</dbReference>
<dbReference type="InterPro" id="IPR029058">
    <property type="entry name" value="AB_hydrolase_fold"/>
</dbReference>
<dbReference type="AlphaFoldDB" id="A0A6J4KGX4"/>
<dbReference type="Gene3D" id="3.40.50.1820">
    <property type="entry name" value="alpha/beta hydrolase"/>
    <property type="match status" value="1"/>
</dbReference>
<evidence type="ECO:0000313" key="4">
    <source>
        <dbReference type="EMBL" id="CAA9303474.1"/>
    </source>
</evidence>
<sequence length="219" mass="22533">MAVTPLDFVHQFVPAAPPAGGAAAAVAAAGTTLLLLHGTGGDENDLLPLGRAVAPGAALLSPRGKVLEGSAPRFFRRLAEGVFDVPDLLARTHELAAFVGAAAAHYGFDARRVVALGFSNGANIAASALLLHPQLLAGAVLLRAMVPFEPTAPVTLPGTPVYLGAGRFDPIIPPENSARLAALLEQSGARTTLAWQPTGHQLAQPELAQVRDWMAANVL</sequence>
<dbReference type="Pfam" id="PF02230">
    <property type="entry name" value="Abhydrolase_2"/>
    <property type="match status" value="1"/>
</dbReference>
<accession>A0A6J4KGX4</accession>
<protein>
    <submittedName>
        <fullName evidence="4">Carboxylesterase</fullName>
        <ecNumber evidence="4">3.1.1.1</ecNumber>
    </submittedName>
</protein>
<dbReference type="PANTHER" id="PTHR10655:SF17">
    <property type="entry name" value="LYSOPHOSPHOLIPASE-LIKE PROTEIN 1"/>
    <property type="match status" value="1"/>
</dbReference>
<dbReference type="EMBL" id="CADCTX010000148">
    <property type="protein sequence ID" value="CAA9303474.1"/>
    <property type="molecule type" value="Genomic_DNA"/>
</dbReference>
<dbReference type="InterPro" id="IPR003140">
    <property type="entry name" value="PLipase/COase/thioEstase"/>
</dbReference>
<dbReference type="InterPro" id="IPR050565">
    <property type="entry name" value="LYPA1-2/EST-like"/>
</dbReference>
<name>A0A6J4KGX4_9BACT</name>
<evidence type="ECO:0000256" key="1">
    <source>
        <dbReference type="ARBA" id="ARBA00006499"/>
    </source>
</evidence>
<evidence type="ECO:0000256" key="2">
    <source>
        <dbReference type="ARBA" id="ARBA00022801"/>
    </source>
</evidence>
<gene>
    <name evidence="4" type="ORF">AVDCRST_MAG40-516</name>
</gene>